<evidence type="ECO:0000313" key="3">
    <source>
        <dbReference type="Proteomes" id="UP000289437"/>
    </source>
</evidence>
<dbReference type="EMBL" id="RDSM01000003">
    <property type="protein sequence ID" value="RXH54581.1"/>
    <property type="molecule type" value="Genomic_DNA"/>
</dbReference>
<protein>
    <submittedName>
        <fullName evidence="2">Glycosyl transferase, group 1 family protein</fullName>
    </submittedName>
</protein>
<dbReference type="RefSeq" id="WP_128914346.1">
    <property type="nucleotide sequence ID" value="NZ_RDSM01000003.1"/>
</dbReference>
<dbReference type="GO" id="GO:0016757">
    <property type="term" value="F:glycosyltransferase activity"/>
    <property type="evidence" value="ECO:0007669"/>
    <property type="project" value="TreeGrafter"/>
</dbReference>
<dbReference type="AlphaFoldDB" id="A0A4Q0SZD2"/>
<proteinExistence type="predicted"/>
<dbReference type="SUPFAM" id="SSF53756">
    <property type="entry name" value="UDP-Glycosyltransferase/glycogen phosphorylase"/>
    <property type="match status" value="1"/>
</dbReference>
<dbReference type="InterPro" id="IPR028098">
    <property type="entry name" value="Glyco_trans_4-like_N"/>
</dbReference>
<reference evidence="3" key="2">
    <citation type="submission" date="2019-02" db="EMBL/GenBank/DDBJ databases">
        <title>Granulicella sibirica sp. nov., a psychrotolerant acidobacterium isolated from an organic soil layer in forested tundra, West Siberia.</title>
        <authorList>
            <person name="Oshkin I.Y."/>
            <person name="Kulichevskaya I.S."/>
            <person name="Rijpstra W.I.C."/>
            <person name="Sinninghe Damste J.S."/>
            <person name="Rakitin A.L."/>
            <person name="Ravin N.V."/>
            <person name="Dedysh S.N."/>
        </authorList>
    </citation>
    <scope>NUCLEOTIDE SEQUENCE [LARGE SCALE GENOMIC DNA]</scope>
    <source>
        <strain evidence="3">AF10</strain>
    </source>
</reference>
<dbReference type="OrthoDB" id="9806653at2"/>
<gene>
    <name evidence="2" type="ORF">GRAN_3685</name>
</gene>
<reference evidence="2 3" key="1">
    <citation type="submission" date="2018-11" db="EMBL/GenBank/DDBJ databases">
        <authorList>
            <person name="Mardanov A.V."/>
            <person name="Ravin N.V."/>
            <person name="Dedysh S.N."/>
        </authorList>
    </citation>
    <scope>NUCLEOTIDE SEQUENCE [LARGE SCALE GENOMIC DNA]</scope>
    <source>
        <strain evidence="2 3">AF10</strain>
    </source>
</reference>
<accession>A0A4Q0SZD2</accession>
<keyword evidence="2" id="KW-0808">Transferase</keyword>
<sequence length="384" mass="42150">MKVAVVTDYFPTSLNPWAGHSAYQTLRLLAKQCDLHVFCSDPQYPFFLTPAARRGKHIDHTWRPPDVPVTYVTYPLIPVVSRPLNGLAIAHYLTPDVRAFQPDLILSYVIYPDGYAAVRIGRTLNVPVVLTAIGSDLNRIPGRLVARHVGTALRKANFVLTVSHDLCNTARRLGASPARSKAELNGCDTAVFYPRGRAEARASLGLPPHQDFLVYVGRLDVRKGLVELVEAMSQLRATRPDTHCYLVGDGPDKPILEQAVARLNLSETVTFIPACLSPRIAVWMAASNLVTLPSYNEGCPNVVIEAMASGRPVVATRVGGIPELMDDEAGRLVPPKNPKALAEALDVVLSKTWNAEAISRRHGRSWQEVATNVYQTLEQTLANR</sequence>
<dbReference type="InterPro" id="IPR050194">
    <property type="entry name" value="Glycosyltransferase_grp1"/>
</dbReference>
<dbReference type="PANTHER" id="PTHR45947:SF15">
    <property type="entry name" value="TEICHURONIC ACID BIOSYNTHESIS GLYCOSYLTRANSFERASE TUAC-RELATED"/>
    <property type="match status" value="1"/>
</dbReference>
<dbReference type="Pfam" id="PF13692">
    <property type="entry name" value="Glyco_trans_1_4"/>
    <property type="match status" value="1"/>
</dbReference>
<keyword evidence="3" id="KW-1185">Reference proteome</keyword>
<dbReference type="Proteomes" id="UP000289437">
    <property type="component" value="Unassembled WGS sequence"/>
</dbReference>
<evidence type="ECO:0000259" key="1">
    <source>
        <dbReference type="Pfam" id="PF13439"/>
    </source>
</evidence>
<name>A0A4Q0SZD2_9BACT</name>
<comment type="caution">
    <text evidence="2">The sequence shown here is derived from an EMBL/GenBank/DDBJ whole genome shotgun (WGS) entry which is preliminary data.</text>
</comment>
<feature type="domain" description="Glycosyltransferase subfamily 4-like N-terminal" evidence="1">
    <location>
        <begin position="21"/>
        <end position="190"/>
    </location>
</feature>
<dbReference type="Pfam" id="PF13439">
    <property type="entry name" value="Glyco_transf_4"/>
    <property type="match status" value="1"/>
</dbReference>
<dbReference type="Gene3D" id="3.40.50.2000">
    <property type="entry name" value="Glycogen Phosphorylase B"/>
    <property type="match status" value="2"/>
</dbReference>
<organism evidence="2 3">
    <name type="scientific">Granulicella sibirica</name>
    <dbReference type="NCBI Taxonomy" id="2479048"/>
    <lineage>
        <taxon>Bacteria</taxon>
        <taxon>Pseudomonadati</taxon>
        <taxon>Acidobacteriota</taxon>
        <taxon>Terriglobia</taxon>
        <taxon>Terriglobales</taxon>
        <taxon>Acidobacteriaceae</taxon>
        <taxon>Granulicella</taxon>
    </lineage>
</organism>
<evidence type="ECO:0000313" key="2">
    <source>
        <dbReference type="EMBL" id="RXH54581.1"/>
    </source>
</evidence>
<dbReference type="PANTHER" id="PTHR45947">
    <property type="entry name" value="SULFOQUINOVOSYL TRANSFERASE SQD2"/>
    <property type="match status" value="1"/>
</dbReference>